<dbReference type="Gene3D" id="2.130.10.10">
    <property type="entry name" value="YVTN repeat-like/Quinoprotein amine dehydrogenase"/>
    <property type="match status" value="2"/>
</dbReference>
<evidence type="ECO:0000256" key="4">
    <source>
        <dbReference type="ARBA" id="ARBA00023242"/>
    </source>
</evidence>
<evidence type="ECO:0000313" key="7">
    <source>
        <dbReference type="EnsemblPlants" id="Kaladp0008s0338.1.v1.1"/>
    </source>
</evidence>
<dbReference type="PROSITE" id="PS50082">
    <property type="entry name" value="WD_REPEATS_2"/>
    <property type="match status" value="2"/>
</dbReference>
<protein>
    <submittedName>
        <fullName evidence="7">Uncharacterized protein</fullName>
    </submittedName>
</protein>
<keyword evidence="3" id="KW-0677">Repeat</keyword>
<evidence type="ECO:0000256" key="6">
    <source>
        <dbReference type="SAM" id="MobiDB-lite"/>
    </source>
</evidence>
<evidence type="ECO:0000313" key="8">
    <source>
        <dbReference type="Proteomes" id="UP000594263"/>
    </source>
</evidence>
<dbReference type="InterPro" id="IPR037850">
    <property type="entry name" value="RBBP5/Swd1"/>
</dbReference>
<sequence length="522" mass="57422">MNTPIVDPLQGDFPEIIEEYLEHGVMKCIAFNRRGTLLAAGCADGSFVVWDFETRGIAKEFCDKECNRGITSICWSKYGQRILVSAADKSLSLWDVVKGEKIAHTTLQQMPFKASLDPVSSSVQCLVCPLSSVPIIVDLADGTTKAVPASISDLASESISLSNGKPADTIPSHIPLAASFNKHGGLICVGNLKGEVLIVDKRSLEILAAIDVSGVSAIKNIVFSRNGKYMLINSNDRIIRVYENLLPSKGAVKVLENLNSEVNELERVEKLKAVGLKSVALTGEFQDSITRVHWKSPCFSGDGEWVVAGSGNKGEHKMYIWDRAGHLVKILEGPKEALVDLAWHPVHPIVASVSLIGLVYIWAKEYTENWSAFAPDFKELEENEEYIEREDEFDVMPETEKVKEITIDEDIEVDIMTMDKDSTFSGSDCSQEELCFLPAMPSPDVVEPQENGVVSTSKMEESNHSGPPFSENGEQNDHMTNNPNESGSRLRRKRRPSEKVLEMQADKGGKPPKAKAPFAQSV</sequence>
<feature type="compositionally biased region" description="Polar residues" evidence="6">
    <location>
        <begin position="478"/>
        <end position="487"/>
    </location>
</feature>
<proteinExistence type="predicted"/>
<comment type="subcellular location">
    <subcellularLocation>
        <location evidence="1">Nucleus</location>
    </subcellularLocation>
</comment>
<reference evidence="7" key="1">
    <citation type="submission" date="2021-01" db="UniProtKB">
        <authorList>
            <consortium name="EnsemblPlants"/>
        </authorList>
    </citation>
    <scope>IDENTIFICATION</scope>
</reference>
<keyword evidence="4" id="KW-0539">Nucleus</keyword>
<feature type="region of interest" description="Disordered" evidence="6">
    <location>
        <begin position="441"/>
        <end position="522"/>
    </location>
</feature>
<evidence type="ECO:0000256" key="1">
    <source>
        <dbReference type="ARBA" id="ARBA00004123"/>
    </source>
</evidence>
<dbReference type="AlphaFoldDB" id="A0A7N0SW57"/>
<keyword evidence="8" id="KW-1185">Reference proteome</keyword>
<dbReference type="SUPFAM" id="SSF50978">
    <property type="entry name" value="WD40 repeat-like"/>
    <property type="match status" value="1"/>
</dbReference>
<evidence type="ECO:0000256" key="2">
    <source>
        <dbReference type="ARBA" id="ARBA00022574"/>
    </source>
</evidence>
<dbReference type="SMART" id="SM00320">
    <property type="entry name" value="WD40"/>
    <property type="match status" value="5"/>
</dbReference>
<dbReference type="EnsemblPlants" id="Kaladp0008s0338.1.v1.1">
    <property type="protein sequence ID" value="Kaladp0008s0338.1.v1.1"/>
    <property type="gene ID" value="Kaladp0008s0338.v1.1"/>
</dbReference>
<dbReference type="PANTHER" id="PTHR44040:SF1">
    <property type="entry name" value="RETINOBLASTOMA-BINDING PROTEIN 5"/>
    <property type="match status" value="1"/>
</dbReference>
<dbReference type="OMA" id="CWSKCGN"/>
<accession>A0A7N0SW57</accession>
<dbReference type="InterPro" id="IPR036322">
    <property type="entry name" value="WD40_repeat_dom_sf"/>
</dbReference>
<dbReference type="Gramene" id="Kaladp0008s0338.1.v1.1">
    <property type="protein sequence ID" value="Kaladp0008s0338.1.v1.1"/>
    <property type="gene ID" value="Kaladp0008s0338.v1.1"/>
</dbReference>
<feature type="compositionally biased region" description="Basic and acidic residues" evidence="6">
    <location>
        <begin position="497"/>
        <end position="509"/>
    </location>
</feature>
<dbReference type="PANTHER" id="PTHR44040">
    <property type="entry name" value="RETINOBLASTOMA-BINDING PROTEIN 5"/>
    <property type="match status" value="1"/>
</dbReference>
<dbReference type="Pfam" id="PF00400">
    <property type="entry name" value="WD40"/>
    <property type="match status" value="2"/>
</dbReference>
<keyword evidence="2 5" id="KW-0853">WD repeat</keyword>
<dbReference type="Proteomes" id="UP000594263">
    <property type="component" value="Unplaced"/>
</dbReference>
<organism evidence="7 8">
    <name type="scientific">Kalanchoe fedtschenkoi</name>
    <name type="common">Lavender scallops</name>
    <name type="synonym">South American air plant</name>
    <dbReference type="NCBI Taxonomy" id="63787"/>
    <lineage>
        <taxon>Eukaryota</taxon>
        <taxon>Viridiplantae</taxon>
        <taxon>Streptophyta</taxon>
        <taxon>Embryophyta</taxon>
        <taxon>Tracheophyta</taxon>
        <taxon>Spermatophyta</taxon>
        <taxon>Magnoliopsida</taxon>
        <taxon>eudicotyledons</taxon>
        <taxon>Gunneridae</taxon>
        <taxon>Pentapetalae</taxon>
        <taxon>Saxifragales</taxon>
        <taxon>Crassulaceae</taxon>
        <taxon>Kalanchoe</taxon>
    </lineage>
</organism>
<evidence type="ECO:0000256" key="5">
    <source>
        <dbReference type="PROSITE-ProRule" id="PRU00221"/>
    </source>
</evidence>
<dbReference type="GO" id="GO:0048188">
    <property type="term" value="C:Set1C/COMPASS complex"/>
    <property type="evidence" value="ECO:0007669"/>
    <property type="project" value="InterPro"/>
</dbReference>
<feature type="repeat" description="WD" evidence="5">
    <location>
        <begin position="70"/>
        <end position="104"/>
    </location>
</feature>
<dbReference type="InterPro" id="IPR001680">
    <property type="entry name" value="WD40_rpt"/>
</dbReference>
<feature type="repeat" description="WD" evidence="5">
    <location>
        <begin position="26"/>
        <end position="60"/>
    </location>
</feature>
<evidence type="ECO:0000256" key="3">
    <source>
        <dbReference type="ARBA" id="ARBA00022737"/>
    </source>
</evidence>
<name>A0A7N0SW57_KALFE</name>
<dbReference type="InterPro" id="IPR015943">
    <property type="entry name" value="WD40/YVTN_repeat-like_dom_sf"/>
</dbReference>